<feature type="compositionally biased region" description="Low complexity" evidence="1">
    <location>
        <begin position="45"/>
        <end position="56"/>
    </location>
</feature>
<reference evidence="2" key="1">
    <citation type="submission" date="2021-05" db="EMBL/GenBank/DDBJ databases">
        <authorList>
            <person name="Alioto T."/>
            <person name="Alioto T."/>
            <person name="Gomez Garrido J."/>
        </authorList>
    </citation>
    <scope>NUCLEOTIDE SEQUENCE</scope>
</reference>
<sequence>MGRVTRSEAQLEAEGGSGRHHNAHYGRAAPDPADWPLWHRKDVHAGASHQTAAAAAGVEDSHLHSLEFGRRFVHQGLPAPVGRGGHGGGQTVARLLPQAMGRHRQQHRPEVLSDRPGTSTCATSGGQPSRTSSSTASWWSR</sequence>
<accession>A0A8D8DKA2</accession>
<evidence type="ECO:0000313" key="2">
    <source>
        <dbReference type="EMBL" id="CAG6513076.1"/>
    </source>
</evidence>
<feature type="region of interest" description="Disordered" evidence="1">
    <location>
        <begin position="1"/>
        <end position="60"/>
    </location>
</feature>
<organism evidence="2">
    <name type="scientific">Culex pipiens</name>
    <name type="common">House mosquito</name>
    <dbReference type="NCBI Taxonomy" id="7175"/>
    <lineage>
        <taxon>Eukaryota</taxon>
        <taxon>Metazoa</taxon>
        <taxon>Ecdysozoa</taxon>
        <taxon>Arthropoda</taxon>
        <taxon>Hexapoda</taxon>
        <taxon>Insecta</taxon>
        <taxon>Pterygota</taxon>
        <taxon>Neoptera</taxon>
        <taxon>Endopterygota</taxon>
        <taxon>Diptera</taxon>
        <taxon>Nematocera</taxon>
        <taxon>Culicoidea</taxon>
        <taxon>Culicidae</taxon>
        <taxon>Culicinae</taxon>
        <taxon>Culicini</taxon>
        <taxon>Culex</taxon>
        <taxon>Culex</taxon>
    </lineage>
</organism>
<protein>
    <submittedName>
        <fullName evidence="2">(northern house mosquito) hypothetical protein</fullName>
    </submittedName>
</protein>
<feature type="region of interest" description="Disordered" evidence="1">
    <location>
        <begin position="76"/>
        <end position="141"/>
    </location>
</feature>
<dbReference type="EMBL" id="HBUE01272221">
    <property type="protein sequence ID" value="CAG6564543.1"/>
    <property type="molecule type" value="Transcribed_RNA"/>
</dbReference>
<dbReference type="EMBL" id="HBUE01166904">
    <property type="protein sequence ID" value="CAG6513076.1"/>
    <property type="molecule type" value="Transcribed_RNA"/>
</dbReference>
<feature type="compositionally biased region" description="Low complexity" evidence="1">
    <location>
        <begin position="129"/>
        <end position="141"/>
    </location>
</feature>
<feature type="compositionally biased region" description="Polar residues" evidence="1">
    <location>
        <begin position="116"/>
        <end position="128"/>
    </location>
</feature>
<proteinExistence type="predicted"/>
<name>A0A8D8DKA2_CULPI</name>
<evidence type="ECO:0000256" key="1">
    <source>
        <dbReference type="SAM" id="MobiDB-lite"/>
    </source>
</evidence>
<dbReference type="AlphaFoldDB" id="A0A8D8DKA2"/>